<dbReference type="AlphaFoldDB" id="A0A8S4SDI3"/>
<evidence type="ECO:0000256" key="5">
    <source>
        <dbReference type="SAM" id="MobiDB-lite"/>
    </source>
</evidence>
<accession>A0A8S4SDI3</accession>
<reference evidence="7" key="1">
    <citation type="submission" date="2022-03" db="EMBL/GenBank/DDBJ databases">
        <authorList>
            <person name="Lindestad O."/>
        </authorList>
    </citation>
    <scope>NUCLEOTIDE SEQUENCE</scope>
</reference>
<evidence type="ECO:0000259" key="6">
    <source>
        <dbReference type="PROSITE" id="PS50821"/>
    </source>
</evidence>
<gene>
    <name evidence="7" type="primary">jg286</name>
    <name evidence="7" type="ORF">PAEG_LOCUS23955</name>
</gene>
<dbReference type="GO" id="GO:0000166">
    <property type="term" value="F:nucleotide binding"/>
    <property type="evidence" value="ECO:0007669"/>
    <property type="project" value="UniProtKB-KW"/>
</dbReference>
<feature type="compositionally biased region" description="Basic and acidic residues" evidence="5">
    <location>
        <begin position="171"/>
        <end position="185"/>
    </location>
</feature>
<dbReference type="PROSITE" id="PS50821">
    <property type="entry name" value="PAZ"/>
    <property type="match status" value="1"/>
</dbReference>
<organism evidence="7 8">
    <name type="scientific">Pararge aegeria aegeria</name>
    <dbReference type="NCBI Taxonomy" id="348720"/>
    <lineage>
        <taxon>Eukaryota</taxon>
        <taxon>Metazoa</taxon>
        <taxon>Ecdysozoa</taxon>
        <taxon>Arthropoda</taxon>
        <taxon>Hexapoda</taxon>
        <taxon>Insecta</taxon>
        <taxon>Pterygota</taxon>
        <taxon>Neoptera</taxon>
        <taxon>Endopterygota</taxon>
        <taxon>Lepidoptera</taxon>
        <taxon>Glossata</taxon>
        <taxon>Ditrysia</taxon>
        <taxon>Papilionoidea</taxon>
        <taxon>Nymphalidae</taxon>
        <taxon>Satyrinae</taxon>
        <taxon>Satyrini</taxon>
        <taxon>Parargina</taxon>
        <taxon>Pararge</taxon>
    </lineage>
</organism>
<dbReference type="InterPro" id="IPR003100">
    <property type="entry name" value="PAZ_dom"/>
</dbReference>
<dbReference type="Pfam" id="PF02170">
    <property type="entry name" value="PAZ"/>
    <property type="match status" value="1"/>
</dbReference>
<dbReference type="Gene3D" id="2.170.260.10">
    <property type="entry name" value="paz domain"/>
    <property type="match status" value="1"/>
</dbReference>
<feature type="region of interest" description="Disordered" evidence="5">
    <location>
        <begin position="171"/>
        <end position="195"/>
    </location>
</feature>
<sequence length="277" mass="31261">FFLVAEICWKLSPDSAFPSSQHDSFRSYYRAKYGAELTQSCQPLLDVDHTSARLNLLTPRYVNRKGVALPVSSERTRRAKRDRLDQKQILVPELCRVHPFAAPLWFATVALPCVLYRINALLIADEIRRAVAIEVGLGIPRIDDLTCPGFQWPPLDFGWSLAEVLNADSEKIEKKKDEEESKQDGNDEEGSDKEIQVEIEGVENGEEKEKTINDILQEKFDAESGFEIGTWSNDMASSIPQSEYDELLEPLPSNLTFCTSSSGEYIIVAVCWITLKT</sequence>
<feature type="non-terminal residue" evidence="7">
    <location>
        <position position="1"/>
    </location>
</feature>
<keyword evidence="4" id="KW-0378">Hydrolase</keyword>
<name>A0A8S4SDI3_9NEOP</name>
<dbReference type="GO" id="GO:0004525">
    <property type="term" value="F:ribonuclease III activity"/>
    <property type="evidence" value="ECO:0007669"/>
    <property type="project" value="TreeGrafter"/>
</dbReference>
<dbReference type="PANTHER" id="PTHR14950">
    <property type="entry name" value="DICER-RELATED"/>
    <property type="match status" value="1"/>
</dbReference>
<protein>
    <submittedName>
        <fullName evidence="7">Jg286 protein</fullName>
    </submittedName>
</protein>
<dbReference type="GO" id="GO:0070578">
    <property type="term" value="C:RISC-loading complex"/>
    <property type="evidence" value="ECO:0007669"/>
    <property type="project" value="TreeGrafter"/>
</dbReference>
<dbReference type="EMBL" id="CAKXAJ010026198">
    <property type="protein sequence ID" value="CAH2261567.1"/>
    <property type="molecule type" value="Genomic_DNA"/>
</dbReference>
<dbReference type="Proteomes" id="UP000838756">
    <property type="component" value="Unassembled WGS sequence"/>
</dbReference>
<evidence type="ECO:0000313" key="7">
    <source>
        <dbReference type="EMBL" id="CAH2261567.1"/>
    </source>
</evidence>
<dbReference type="GO" id="GO:0004530">
    <property type="term" value="F:deoxyribonuclease I activity"/>
    <property type="evidence" value="ECO:0007669"/>
    <property type="project" value="TreeGrafter"/>
</dbReference>
<dbReference type="GO" id="GO:0030422">
    <property type="term" value="P:siRNA processing"/>
    <property type="evidence" value="ECO:0007669"/>
    <property type="project" value="TreeGrafter"/>
</dbReference>
<evidence type="ECO:0000313" key="8">
    <source>
        <dbReference type="Proteomes" id="UP000838756"/>
    </source>
</evidence>
<keyword evidence="8" id="KW-1185">Reference proteome</keyword>
<dbReference type="OrthoDB" id="2392202at2759"/>
<feature type="domain" description="PAZ" evidence="6">
    <location>
        <begin position="1"/>
        <end position="99"/>
    </location>
</feature>
<evidence type="ECO:0000256" key="3">
    <source>
        <dbReference type="ARBA" id="ARBA00022759"/>
    </source>
</evidence>
<dbReference type="SMART" id="SM00949">
    <property type="entry name" value="PAZ"/>
    <property type="match status" value="1"/>
</dbReference>
<proteinExistence type="predicted"/>
<dbReference type="GO" id="GO:0005737">
    <property type="term" value="C:cytoplasm"/>
    <property type="evidence" value="ECO:0007669"/>
    <property type="project" value="TreeGrafter"/>
</dbReference>
<dbReference type="InterPro" id="IPR036085">
    <property type="entry name" value="PAZ_dom_sf"/>
</dbReference>
<dbReference type="FunFam" id="2.170.260.10:FF:000002">
    <property type="entry name" value="Putative Endoribonuclease Dicer"/>
    <property type="match status" value="1"/>
</dbReference>
<dbReference type="GO" id="GO:0031054">
    <property type="term" value="P:pre-miRNA processing"/>
    <property type="evidence" value="ECO:0007669"/>
    <property type="project" value="TreeGrafter"/>
</dbReference>
<dbReference type="GO" id="GO:0003723">
    <property type="term" value="F:RNA binding"/>
    <property type="evidence" value="ECO:0007669"/>
    <property type="project" value="InterPro"/>
</dbReference>
<dbReference type="GO" id="GO:0005634">
    <property type="term" value="C:nucleus"/>
    <property type="evidence" value="ECO:0007669"/>
    <property type="project" value="TreeGrafter"/>
</dbReference>
<keyword evidence="3" id="KW-0255">Endonuclease</keyword>
<evidence type="ECO:0000256" key="2">
    <source>
        <dbReference type="ARBA" id="ARBA00022741"/>
    </source>
</evidence>
<dbReference type="SUPFAM" id="SSF101690">
    <property type="entry name" value="PAZ domain"/>
    <property type="match status" value="1"/>
</dbReference>
<evidence type="ECO:0000256" key="4">
    <source>
        <dbReference type="ARBA" id="ARBA00022801"/>
    </source>
</evidence>
<dbReference type="PANTHER" id="PTHR14950:SF37">
    <property type="entry name" value="ENDORIBONUCLEASE DICER"/>
    <property type="match status" value="1"/>
</dbReference>
<keyword evidence="2" id="KW-0547">Nucleotide-binding</keyword>
<comment type="caution">
    <text evidence="7">The sequence shown here is derived from an EMBL/GenBank/DDBJ whole genome shotgun (WGS) entry which is preliminary data.</text>
</comment>
<keyword evidence="1" id="KW-0540">Nuclease</keyword>
<evidence type="ECO:0000256" key="1">
    <source>
        <dbReference type="ARBA" id="ARBA00022722"/>
    </source>
</evidence>
<dbReference type="GO" id="GO:0006309">
    <property type="term" value="P:apoptotic DNA fragmentation"/>
    <property type="evidence" value="ECO:0007669"/>
    <property type="project" value="TreeGrafter"/>
</dbReference>